<reference evidence="1" key="2">
    <citation type="journal article" date="2015" name="Fish Shellfish Immunol.">
        <title>Early steps in the European eel (Anguilla anguilla)-Vibrio vulnificus interaction in the gills: Role of the RtxA13 toxin.</title>
        <authorList>
            <person name="Callol A."/>
            <person name="Pajuelo D."/>
            <person name="Ebbesson L."/>
            <person name="Teles M."/>
            <person name="MacKenzie S."/>
            <person name="Amaro C."/>
        </authorList>
    </citation>
    <scope>NUCLEOTIDE SEQUENCE</scope>
</reference>
<proteinExistence type="predicted"/>
<organism evidence="1">
    <name type="scientific">Anguilla anguilla</name>
    <name type="common">European freshwater eel</name>
    <name type="synonym">Muraena anguilla</name>
    <dbReference type="NCBI Taxonomy" id="7936"/>
    <lineage>
        <taxon>Eukaryota</taxon>
        <taxon>Metazoa</taxon>
        <taxon>Chordata</taxon>
        <taxon>Craniata</taxon>
        <taxon>Vertebrata</taxon>
        <taxon>Euteleostomi</taxon>
        <taxon>Actinopterygii</taxon>
        <taxon>Neopterygii</taxon>
        <taxon>Teleostei</taxon>
        <taxon>Anguilliformes</taxon>
        <taxon>Anguillidae</taxon>
        <taxon>Anguilla</taxon>
    </lineage>
</organism>
<sequence>MTEAPKGSLGFSGKVWRTPNQHSSRTFLAGAQQTFDTSDDAHIIFLLKWRFSH</sequence>
<protein>
    <submittedName>
        <fullName evidence="1">Uncharacterized protein</fullName>
    </submittedName>
</protein>
<dbReference type="EMBL" id="GBXM01009043">
    <property type="protein sequence ID" value="JAH99534.1"/>
    <property type="molecule type" value="Transcribed_RNA"/>
</dbReference>
<dbReference type="AlphaFoldDB" id="A0A0E9XA89"/>
<reference evidence="1" key="1">
    <citation type="submission" date="2014-11" db="EMBL/GenBank/DDBJ databases">
        <authorList>
            <person name="Amaro Gonzalez C."/>
        </authorList>
    </citation>
    <scope>NUCLEOTIDE SEQUENCE</scope>
</reference>
<accession>A0A0E9XA89</accession>
<name>A0A0E9XA89_ANGAN</name>
<evidence type="ECO:0000313" key="1">
    <source>
        <dbReference type="EMBL" id="JAH99534.1"/>
    </source>
</evidence>